<gene>
    <name evidence="1" type="ORF">MINT15_26740</name>
</gene>
<organism evidence="1 2">
    <name type="scientific">Saccharomonospora viridis</name>
    <dbReference type="NCBI Taxonomy" id="1852"/>
    <lineage>
        <taxon>Bacteria</taxon>
        <taxon>Bacillati</taxon>
        <taxon>Actinomycetota</taxon>
        <taxon>Actinomycetes</taxon>
        <taxon>Pseudonocardiales</taxon>
        <taxon>Pseudonocardiaceae</taxon>
        <taxon>Saccharomonospora</taxon>
    </lineage>
</organism>
<evidence type="ECO:0000313" key="2">
    <source>
        <dbReference type="Proteomes" id="UP000030848"/>
    </source>
</evidence>
<sequence>MRRASTEKSGCSDRCYALLSLRSFRIGNTQEIGVFDAAKAHVMTKSCREPCRESSCRVQPLSPQ</sequence>
<comment type="caution">
    <text evidence="1">The sequence shown here is derived from an EMBL/GenBank/DDBJ whole genome shotgun (WGS) entry which is preliminary data.</text>
</comment>
<proteinExistence type="predicted"/>
<reference evidence="1 2" key="1">
    <citation type="submission" date="2014-10" db="EMBL/GenBank/DDBJ databases">
        <title>Genome sequence of Micropolyspora internatus JCM3315.</title>
        <authorList>
            <person name="Shin S.-K."/>
            <person name="Yi H."/>
        </authorList>
    </citation>
    <scope>NUCLEOTIDE SEQUENCE [LARGE SCALE GENOMIC DNA]</scope>
    <source>
        <strain evidence="1 2">JCM 3315</strain>
    </source>
</reference>
<evidence type="ECO:0000313" key="1">
    <source>
        <dbReference type="EMBL" id="KHF42472.1"/>
    </source>
</evidence>
<accession>A0A837D4L0</accession>
<dbReference type="Proteomes" id="UP000030848">
    <property type="component" value="Unassembled WGS sequence"/>
</dbReference>
<dbReference type="AlphaFoldDB" id="A0A837D4L0"/>
<protein>
    <submittedName>
        <fullName evidence="1">Uncharacterized protein</fullName>
    </submittedName>
</protein>
<dbReference type="EMBL" id="JRZE01000006">
    <property type="protein sequence ID" value="KHF42472.1"/>
    <property type="molecule type" value="Genomic_DNA"/>
</dbReference>
<name>A0A837D4L0_9PSEU</name>